<feature type="non-terminal residue" evidence="2">
    <location>
        <position position="43"/>
    </location>
</feature>
<dbReference type="AlphaFoldDB" id="A0A819WCK3"/>
<keyword evidence="1" id="KW-1133">Transmembrane helix</keyword>
<gene>
    <name evidence="2" type="ORF">OXD698_LOCUS36568</name>
</gene>
<evidence type="ECO:0000313" key="3">
    <source>
        <dbReference type="Proteomes" id="UP000663844"/>
    </source>
</evidence>
<dbReference type="EMBL" id="CAJOAZ010006070">
    <property type="protein sequence ID" value="CAF4122477.1"/>
    <property type="molecule type" value="Genomic_DNA"/>
</dbReference>
<organism evidence="2 3">
    <name type="scientific">Adineta steineri</name>
    <dbReference type="NCBI Taxonomy" id="433720"/>
    <lineage>
        <taxon>Eukaryota</taxon>
        <taxon>Metazoa</taxon>
        <taxon>Spiralia</taxon>
        <taxon>Gnathifera</taxon>
        <taxon>Rotifera</taxon>
        <taxon>Eurotatoria</taxon>
        <taxon>Bdelloidea</taxon>
        <taxon>Adinetida</taxon>
        <taxon>Adinetidae</taxon>
        <taxon>Adineta</taxon>
    </lineage>
</organism>
<comment type="caution">
    <text evidence="2">The sequence shown here is derived from an EMBL/GenBank/DDBJ whole genome shotgun (WGS) entry which is preliminary data.</text>
</comment>
<keyword evidence="1" id="KW-0812">Transmembrane</keyword>
<protein>
    <submittedName>
        <fullName evidence="2">Uncharacterized protein</fullName>
    </submittedName>
</protein>
<name>A0A819WCK3_9BILA</name>
<sequence length="43" mass="4574">MASSIADLAAYYSRILLITYSPIMPILLIMGIVGAILSGIIFS</sequence>
<reference evidence="2" key="1">
    <citation type="submission" date="2021-02" db="EMBL/GenBank/DDBJ databases">
        <authorList>
            <person name="Nowell W R."/>
        </authorList>
    </citation>
    <scope>NUCLEOTIDE SEQUENCE</scope>
</reference>
<proteinExistence type="predicted"/>
<evidence type="ECO:0000313" key="2">
    <source>
        <dbReference type="EMBL" id="CAF4122477.1"/>
    </source>
</evidence>
<dbReference type="Proteomes" id="UP000663844">
    <property type="component" value="Unassembled WGS sequence"/>
</dbReference>
<keyword evidence="1" id="KW-0472">Membrane</keyword>
<accession>A0A819WCK3</accession>
<feature type="transmembrane region" description="Helical" evidence="1">
    <location>
        <begin position="20"/>
        <end position="42"/>
    </location>
</feature>
<evidence type="ECO:0000256" key="1">
    <source>
        <dbReference type="SAM" id="Phobius"/>
    </source>
</evidence>